<gene>
    <name evidence="2" type="ORF">H7344_04985</name>
</gene>
<reference evidence="2 3" key="1">
    <citation type="submission" date="2020-08" db="EMBL/GenBank/DDBJ databases">
        <title>novel species in genus Nocardioides.</title>
        <authorList>
            <person name="Zhang G."/>
        </authorList>
    </citation>
    <scope>NUCLEOTIDE SEQUENCE [LARGE SCALE GENOMIC DNA]</scope>
    <source>
        <strain evidence="2 3">SC8A-24</strain>
    </source>
</reference>
<evidence type="ECO:0000313" key="2">
    <source>
        <dbReference type="EMBL" id="MBC2959646.1"/>
    </source>
</evidence>
<dbReference type="Proteomes" id="UP000604001">
    <property type="component" value="Unassembled WGS sequence"/>
</dbReference>
<organism evidence="2 3">
    <name type="scientific">Nocardioides deserti</name>
    <dbReference type="NCBI Taxonomy" id="1588644"/>
    <lineage>
        <taxon>Bacteria</taxon>
        <taxon>Bacillati</taxon>
        <taxon>Actinomycetota</taxon>
        <taxon>Actinomycetes</taxon>
        <taxon>Propionibacteriales</taxon>
        <taxon>Nocardioidaceae</taxon>
        <taxon>Nocardioides</taxon>
    </lineage>
</organism>
<dbReference type="EMBL" id="JACMYC010000002">
    <property type="protein sequence ID" value="MBC2959646.1"/>
    <property type="molecule type" value="Genomic_DNA"/>
</dbReference>
<feature type="compositionally biased region" description="Basic and acidic residues" evidence="1">
    <location>
        <begin position="86"/>
        <end position="96"/>
    </location>
</feature>
<comment type="caution">
    <text evidence="2">The sequence shown here is derived from an EMBL/GenBank/DDBJ whole genome shotgun (WGS) entry which is preliminary data.</text>
</comment>
<name>A0ABR6U5D7_9ACTN</name>
<dbReference type="RefSeq" id="WP_186344891.1">
    <property type="nucleotide sequence ID" value="NZ_BMMR01000002.1"/>
</dbReference>
<feature type="region of interest" description="Disordered" evidence="1">
    <location>
        <begin position="79"/>
        <end position="102"/>
    </location>
</feature>
<protein>
    <recommendedName>
        <fullName evidence="4">WXG100 family type VII secretion target</fullName>
    </recommendedName>
</protein>
<keyword evidence="3" id="KW-1185">Reference proteome</keyword>
<sequence>MSNLGIEYNQVEKAAERWDELAGLMTDTERDLADASTAGLAPSVRAAATAFLAAWSGYAGESSDIATGFGEAMRARVTDYQGTDQGSRDDLTDLDGRLGPAR</sequence>
<proteinExistence type="predicted"/>
<evidence type="ECO:0000256" key="1">
    <source>
        <dbReference type="SAM" id="MobiDB-lite"/>
    </source>
</evidence>
<evidence type="ECO:0000313" key="3">
    <source>
        <dbReference type="Proteomes" id="UP000604001"/>
    </source>
</evidence>
<accession>A0ABR6U5D7</accession>
<evidence type="ECO:0008006" key="4">
    <source>
        <dbReference type="Google" id="ProtNLM"/>
    </source>
</evidence>